<dbReference type="OrthoDB" id="4736977at2"/>
<reference evidence="3" key="1">
    <citation type="submission" date="2016-10" db="EMBL/GenBank/DDBJ databases">
        <authorList>
            <person name="Varghese N."/>
            <person name="Submissions S."/>
        </authorList>
    </citation>
    <scope>NUCLEOTIDE SEQUENCE [LARGE SCALE GENOMIC DNA]</scope>
    <source>
        <strain evidence="3">DSM 21424</strain>
    </source>
</reference>
<accession>A0A1G7E6X8</accession>
<keyword evidence="3" id="KW-1185">Reference proteome</keyword>
<sequence length="105" mass="11574">MITRIALLLALLAAPAAQAQGRTETLRVENRSGIVLVRLFASPVTDEYWRDDLLGEYVLPSGQSADVTIRNVGECLYDLLMMFEDGDVIAGQVDVCTATRYTIRP</sequence>
<dbReference type="AlphaFoldDB" id="A0A1G7E6X8"/>
<evidence type="ECO:0000313" key="2">
    <source>
        <dbReference type="EMBL" id="SDE59441.1"/>
    </source>
</evidence>
<name>A0A1G7E6X8_9RHOB</name>
<dbReference type="STRING" id="521013.SAMN04488567_2027"/>
<proteinExistence type="predicted"/>
<gene>
    <name evidence="2" type="ORF">SAMN04488567_2027</name>
</gene>
<evidence type="ECO:0000313" key="3">
    <source>
        <dbReference type="Proteomes" id="UP000198922"/>
    </source>
</evidence>
<dbReference type="Proteomes" id="UP000198922">
    <property type="component" value="Unassembled WGS sequence"/>
</dbReference>
<organism evidence="2 3">
    <name type="scientific">Limimaricola pyoseonensis</name>
    <dbReference type="NCBI Taxonomy" id="521013"/>
    <lineage>
        <taxon>Bacteria</taxon>
        <taxon>Pseudomonadati</taxon>
        <taxon>Pseudomonadota</taxon>
        <taxon>Alphaproteobacteria</taxon>
        <taxon>Rhodobacterales</taxon>
        <taxon>Paracoccaceae</taxon>
        <taxon>Limimaricola</taxon>
    </lineage>
</organism>
<evidence type="ECO:0000256" key="1">
    <source>
        <dbReference type="SAM" id="SignalP"/>
    </source>
</evidence>
<feature type="chain" id="PRO_5011695309" evidence="1">
    <location>
        <begin position="20"/>
        <end position="105"/>
    </location>
</feature>
<dbReference type="RefSeq" id="WP_090111610.1">
    <property type="nucleotide sequence ID" value="NZ_FNAT01000003.1"/>
</dbReference>
<protein>
    <submittedName>
        <fullName evidence="2">Uncharacterized protein</fullName>
    </submittedName>
</protein>
<feature type="signal peptide" evidence="1">
    <location>
        <begin position="1"/>
        <end position="19"/>
    </location>
</feature>
<dbReference type="EMBL" id="FNAT01000003">
    <property type="protein sequence ID" value="SDE59441.1"/>
    <property type="molecule type" value="Genomic_DNA"/>
</dbReference>
<keyword evidence="1" id="KW-0732">Signal</keyword>